<keyword evidence="2" id="KW-1185">Reference proteome</keyword>
<sequence length="286" mass="31076">MSATDSSSTRSPLKGYSVWAFDPVTLRLAAAALPREISFPQALHGTLPPVLSHLAHMDVSPEKVLVSIDTGHLSWPESLHPEATEFIGYQGEEHYGVQLDEVEVAFIDGRPLTCLPMRTAAGDPLNLWVHELAEEPGEQLDGFELVTTARGLMEGWCSLSLNESMVVIPALQMSYHAEIHGLGVPTQQRFVIALDESGARVITEVLMCTGVPDFEAQPEPVVFGVCGPLMMWFSEKGADLPFTVQVSSGAAWLEPGQEVDLHGLDTPPCQDISPWMGPEISGQRSH</sequence>
<dbReference type="Proteomes" id="UP000424462">
    <property type="component" value="Chromosome"/>
</dbReference>
<protein>
    <submittedName>
        <fullName evidence="1">Uncharacterized protein</fullName>
    </submittedName>
</protein>
<evidence type="ECO:0000313" key="1">
    <source>
        <dbReference type="EMBL" id="QGU07595.1"/>
    </source>
</evidence>
<evidence type="ECO:0000313" key="2">
    <source>
        <dbReference type="Proteomes" id="UP000424462"/>
    </source>
</evidence>
<gene>
    <name evidence="1" type="ORF">COCCU_08355</name>
</gene>
<proteinExistence type="predicted"/>
<organism evidence="1 2">
    <name type="scientific">Corynebacterium occultum</name>
    <dbReference type="NCBI Taxonomy" id="2675219"/>
    <lineage>
        <taxon>Bacteria</taxon>
        <taxon>Bacillati</taxon>
        <taxon>Actinomycetota</taxon>
        <taxon>Actinomycetes</taxon>
        <taxon>Mycobacteriales</taxon>
        <taxon>Corynebacteriaceae</taxon>
        <taxon>Corynebacterium</taxon>
    </lineage>
</organism>
<accession>A0A6B8W8H6</accession>
<dbReference type="EMBL" id="CP046455">
    <property type="protein sequence ID" value="QGU07595.1"/>
    <property type="molecule type" value="Genomic_DNA"/>
</dbReference>
<dbReference type="KEGG" id="cok:COCCU_08355"/>
<reference evidence="1 2" key="1">
    <citation type="submission" date="2019-11" db="EMBL/GenBank/DDBJ databases">
        <title>Complete genome sequence of Corynebacterium kalinowskii 1959, a novel Corynebacterium species isolated from soil of a small paddock in Vilsendorf, Germany.</title>
        <authorList>
            <person name="Schaffert L."/>
            <person name="Ruwe M."/>
            <person name="Milse J."/>
            <person name="Hanuschka K."/>
            <person name="Ortseifen V."/>
            <person name="Droste J."/>
            <person name="Brandt D."/>
            <person name="Schlueter L."/>
            <person name="Kutter Y."/>
            <person name="Vinke S."/>
            <person name="Viehoefer P."/>
            <person name="Jacob L."/>
            <person name="Luebke N.-C."/>
            <person name="Schulte-Berndt E."/>
            <person name="Hain C."/>
            <person name="Linder M."/>
            <person name="Schmidt P."/>
            <person name="Wollenschlaeger L."/>
            <person name="Luttermann T."/>
            <person name="Thieme E."/>
            <person name="Hassa J."/>
            <person name="Haak M."/>
            <person name="Wittchen M."/>
            <person name="Mentz A."/>
            <person name="Persicke M."/>
            <person name="Busche T."/>
            <person name="Ruckert C."/>
        </authorList>
    </citation>
    <scope>NUCLEOTIDE SEQUENCE [LARGE SCALE GENOMIC DNA]</scope>
    <source>
        <strain evidence="1 2">2039</strain>
    </source>
</reference>
<name>A0A6B8W8H6_9CORY</name>
<dbReference type="AlphaFoldDB" id="A0A6B8W8H6"/>